<dbReference type="InterPro" id="IPR003599">
    <property type="entry name" value="Ig_sub"/>
</dbReference>
<dbReference type="InterPro" id="IPR050504">
    <property type="entry name" value="IgSF_BTN/MOG"/>
</dbReference>
<dbReference type="InterPro" id="IPR036179">
    <property type="entry name" value="Ig-like_dom_sf"/>
</dbReference>
<dbReference type="Pfam" id="PF07686">
    <property type="entry name" value="V-set"/>
    <property type="match status" value="1"/>
</dbReference>
<dbReference type="InterPro" id="IPR013106">
    <property type="entry name" value="Ig_V-set"/>
</dbReference>
<gene>
    <name evidence="9" type="primary">BTNL1</name>
    <name evidence="9" type="ORF">AMEX_G27167</name>
</gene>
<dbReference type="SUPFAM" id="SSF48726">
    <property type="entry name" value="Immunoglobulin"/>
    <property type="match status" value="2"/>
</dbReference>
<dbReference type="InterPro" id="IPR013783">
    <property type="entry name" value="Ig-like_fold"/>
</dbReference>
<dbReference type="GO" id="GO:1903037">
    <property type="term" value="P:regulation of leukocyte cell-cell adhesion"/>
    <property type="evidence" value="ECO:0007669"/>
    <property type="project" value="UniProtKB-ARBA"/>
</dbReference>
<dbReference type="InterPro" id="IPR007110">
    <property type="entry name" value="Ig-like_dom"/>
</dbReference>
<evidence type="ECO:0000256" key="4">
    <source>
        <dbReference type="ARBA" id="ARBA00023157"/>
    </source>
</evidence>
<dbReference type="GO" id="GO:0009897">
    <property type="term" value="C:external side of plasma membrane"/>
    <property type="evidence" value="ECO:0007669"/>
    <property type="project" value="TreeGrafter"/>
</dbReference>
<reference evidence="9 10" key="1">
    <citation type="submission" date="2021-07" db="EMBL/GenBank/DDBJ databases">
        <authorList>
            <person name="Imarazene B."/>
            <person name="Zahm M."/>
            <person name="Klopp C."/>
            <person name="Cabau C."/>
            <person name="Beille S."/>
            <person name="Jouanno E."/>
            <person name="Castinel A."/>
            <person name="Lluch J."/>
            <person name="Gil L."/>
            <person name="Kuchtly C."/>
            <person name="Lopez Roques C."/>
            <person name="Donnadieu C."/>
            <person name="Parrinello H."/>
            <person name="Journot L."/>
            <person name="Du K."/>
            <person name="Schartl M."/>
            <person name="Retaux S."/>
            <person name="Guiguen Y."/>
        </authorList>
    </citation>
    <scope>NUCLEOTIDE SEQUENCE [LARGE SCALE GENOMIC DNA]</scope>
    <source>
        <strain evidence="9">Pach_M1</strain>
        <tissue evidence="9">Testis</tissue>
    </source>
</reference>
<dbReference type="PANTHER" id="PTHR24100">
    <property type="entry name" value="BUTYROPHILIN"/>
    <property type="match status" value="1"/>
</dbReference>
<feature type="transmembrane region" description="Helical" evidence="7">
    <location>
        <begin position="232"/>
        <end position="257"/>
    </location>
</feature>
<keyword evidence="7" id="KW-0812">Transmembrane</keyword>
<proteinExistence type="predicted"/>
<protein>
    <submittedName>
        <fullName evidence="9">Butyrophilin-like protein 2</fullName>
    </submittedName>
</protein>
<dbReference type="SMART" id="SM00409">
    <property type="entry name" value="IG"/>
    <property type="match status" value="2"/>
</dbReference>
<dbReference type="GO" id="GO:0050852">
    <property type="term" value="P:T cell receptor signaling pathway"/>
    <property type="evidence" value="ECO:0007669"/>
    <property type="project" value="TreeGrafter"/>
</dbReference>
<dbReference type="EMBL" id="JAICCE010000025">
    <property type="protein sequence ID" value="KAG9259657.1"/>
    <property type="molecule type" value="Genomic_DNA"/>
</dbReference>
<dbReference type="Proteomes" id="UP000752171">
    <property type="component" value="Unassembled WGS sequence"/>
</dbReference>
<dbReference type="GO" id="GO:0005102">
    <property type="term" value="F:signaling receptor binding"/>
    <property type="evidence" value="ECO:0007669"/>
    <property type="project" value="TreeGrafter"/>
</dbReference>
<dbReference type="GO" id="GO:0050863">
    <property type="term" value="P:regulation of T cell activation"/>
    <property type="evidence" value="ECO:0007669"/>
    <property type="project" value="UniProtKB-ARBA"/>
</dbReference>
<dbReference type="Gene3D" id="2.60.40.10">
    <property type="entry name" value="Immunoglobulins"/>
    <property type="match status" value="2"/>
</dbReference>
<evidence type="ECO:0000313" key="9">
    <source>
        <dbReference type="EMBL" id="KAG9259657.1"/>
    </source>
</evidence>
<dbReference type="InterPro" id="IPR053896">
    <property type="entry name" value="BTN3A2-like_Ig-C"/>
</dbReference>
<comment type="subcellular location">
    <subcellularLocation>
        <location evidence="1">Membrane</location>
    </subcellularLocation>
</comment>
<accession>A0A8T2KLR0</accession>
<comment type="caution">
    <text evidence="9">The sequence shown here is derived from an EMBL/GenBank/DDBJ whole genome shotgun (WGS) entry which is preliminary data.</text>
</comment>
<evidence type="ECO:0000256" key="7">
    <source>
        <dbReference type="SAM" id="Phobius"/>
    </source>
</evidence>
<feature type="domain" description="Ig-like" evidence="8">
    <location>
        <begin position="5"/>
        <end position="125"/>
    </location>
</feature>
<organism evidence="9 10">
    <name type="scientific">Astyanax mexicanus</name>
    <name type="common">Blind cave fish</name>
    <name type="synonym">Astyanax fasciatus mexicanus</name>
    <dbReference type="NCBI Taxonomy" id="7994"/>
    <lineage>
        <taxon>Eukaryota</taxon>
        <taxon>Metazoa</taxon>
        <taxon>Chordata</taxon>
        <taxon>Craniata</taxon>
        <taxon>Vertebrata</taxon>
        <taxon>Euteleostomi</taxon>
        <taxon>Actinopterygii</taxon>
        <taxon>Neopterygii</taxon>
        <taxon>Teleostei</taxon>
        <taxon>Ostariophysi</taxon>
        <taxon>Characiformes</taxon>
        <taxon>Characoidei</taxon>
        <taxon>Acestrorhamphidae</taxon>
        <taxon>Acestrorhamphinae</taxon>
        <taxon>Astyanax</taxon>
    </lineage>
</organism>
<keyword evidence="7" id="KW-1133">Transmembrane helix</keyword>
<dbReference type="SMART" id="SM00406">
    <property type="entry name" value="IGv"/>
    <property type="match status" value="1"/>
</dbReference>
<dbReference type="FunFam" id="2.60.40.10:FF:000142">
    <property type="entry name" value="V-set domain-containing T-cell activation inhibitor 1"/>
    <property type="match status" value="1"/>
</dbReference>
<keyword evidence="6" id="KW-0393">Immunoglobulin domain</keyword>
<sequence>MVAHPRNSEQSVTFFLVVPDGSVSGQLGSSVVLPCTLSPSQDCREFEILWYRNKDRDNPVLLYKDLKVQENAGDPQYRGRASLVGDLKKGNVSLKLENLTVADRGEYVCFVDRTKWYDQASVFITVPVVGSPPLQSLTEVGDQVNVTCESDGWSPKPTLTWRDRSGKELWNSSKYYTQDSEGLVSVRSWLMFSPSDSEWISCSVGLSDQEMKEGRVLILNSVSKTLQSGVSAGWQVSFLVLLAIFVLVISLLIFLLIKGKRLSKCFFMAK</sequence>
<keyword evidence="4" id="KW-1015">Disulfide bond</keyword>
<evidence type="ECO:0000256" key="5">
    <source>
        <dbReference type="ARBA" id="ARBA00023180"/>
    </source>
</evidence>
<feature type="domain" description="Ig-like" evidence="8">
    <location>
        <begin position="127"/>
        <end position="212"/>
    </location>
</feature>
<dbReference type="Pfam" id="PF22705">
    <property type="entry name" value="C2-set_3"/>
    <property type="match status" value="1"/>
</dbReference>
<evidence type="ECO:0000313" key="10">
    <source>
        <dbReference type="Proteomes" id="UP000752171"/>
    </source>
</evidence>
<evidence type="ECO:0000256" key="1">
    <source>
        <dbReference type="ARBA" id="ARBA00004370"/>
    </source>
</evidence>
<dbReference type="PANTHER" id="PTHR24100:SF149">
    <property type="entry name" value="BG-LIKE ANTIGEN 1-RELATED"/>
    <property type="match status" value="1"/>
</dbReference>
<evidence type="ECO:0000259" key="8">
    <source>
        <dbReference type="PROSITE" id="PS50835"/>
    </source>
</evidence>
<keyword evidence="3 7" id="KW-0472">Membrane</keyword>
<keyword evidence="5" id="KW-0325">Glycoprotein</keyword>
<keyword evidence="2" id="KW-0732">Signal</keyword>
<evidence type="ECO:0000256" key="2">
    <source>
        <dbReference type="ARBA" id="ARBA00022729"/>
    </source>
</evidence>
<evidence type="ECO:0000256" key="6">
    <source>
        <dbReference type="ARBA" id="ARBA00023319"/>
    </source>
</evidence>
<dbReference type="GO" id="GO:0001817">
    <property type="term" value="P:regulation of cytokine production"/>
    <property type="evidence" value="ECO:0007669"/>
    <property type="project" value="TreeGrafter"/>
</dbReference>
<evidence type="ECO:0000256" key="3">
    <source>
        <dbReference type="ARBA" id="ARBA00023136"/>
    </source>
</evidence>
<name>A0A8T2KLR0_ASTMX</name>
<dbReference type="AlphaFoldDB" id="A0A8T2KLR0"/>
<dbReference type="PROSITE" id="PS50835">
    <property type="entry name" value="IG_LIKE"/>
    <property type="match status" value="2"/>
</dbReference>